<evidence type="ECO:0000313" key="2">
    <source>
        <dbReference type="EMBL" id="CAE0251329.1"/>
    </source>
</evidence>
<dbReference type="EMBL" id="HBIB01020924">
    <property type="protein sequence ID" value="CAE0251329.1"/>
    <property type="molecule type" value="Transcribed_RNA"/>
</dbReference>
<protein>
    <recommendedName>
        <fullName evidence="3">Protein kinase domain-containing protein</fullName>
    </recommendedName>
</protein>
<feature type="compositionally biased region" description="Basic and acidic residues" evidence="1">
    <location>
        <begin position="334"/>
        <end position="343"/>
    </location>
</feature>
<evidence type="ECO:0008006" key="3">
    <source>
        <dbReference type="Google" id="ProtNLM"/>
    </source>
</evidence>
<sequence>MLKATFLQQLGVVAALLAYFIPLSHSLSPNVISETPFLRPDSNVGGADRLRLAVAQTRLLSQAGSEAERVQADRELAAELCSCGRFGDEYRVADKWRQIERLSSTRDPSRWGEDCGWLRNFPLCSTSRSGRNAAGYSIMSLRSKDSEGLTPPTALPTCFDPSQHAASTAVFEKGRSDLGAIRQFLAGVVLRNLGISPEPAQLELWRMSSGEEGFSVVHKWEAGAFRIDDNLFFSKALLSVEDLVQSGDWTEKDVDEVRSQLKTKEGMDADVRKALISPSFSLAACKSRRLWWALKEQALPIAMDLKGFFSLLNDSVAQVWKEKVGSIPSRRRRGSDAESQREGEGEDITSPPAGAVRVASRIRSLLSSALTSFLAMIAGSHSAGVFHRDIISSNLVFLSSLPTGEAVDWAGLVHACLTEEDEAKEGVVCSVPIPLLKIVDWDHAKVEALADEKGGTGREWTVLQPLLSYIADTTLVELGMGGRDGHNMDDIYALAMAFSIHLTEVAASHTPTGQVFPFRYLLRRYLSLLSFPLASSRPSHSDLFTFTQKAEGGKSVELTPLLQKYAQAGKEEEIDSFLEVVYPSFFATRAKITGKPAICSAPNLRVHSPPTADVLVQHPSQLTGTGRPVKRNLVIRYSGYQNFDVVASAGRVPFAVRPHDGDSTLAAKEKALLLAADMANRVGVPLFDNASVVDIGGNHGFVLYHSLLKGASKGMNIELDQEYIDVGMKVAPLFGGSRTTKTPFFFEGTLEEAVEIGMEADTVAAFAIVHWIVGCTEGDGTLKTALNRLLGIAKRALIIEWVDERDSMIVNYGHIPPSSIESGDYTTANFERILTASCSHLMKVLSSRQTRHVYLCLR</sequence>
<evidence type="ECO:0000256" key="1">
    <source>
        <dbReference type="SAM" id="MobiDB-lite"/>
    </source>
</evidence>
<feature type="region of interest" description="Disordered" evidence="1">
    <location>
        <begin position="330"/>
        <end position="352"/>
    </location>
</feature>
<reference evidence="2" key="1">
    <citation type="submission" date="2021-01" db="EMBL/GenBank/DDBJ databases">
        <authorList>
            <person name="Corre E."/>
            <person name="Pelletier E."/>
            <person name="Niang G."/>
            <person name="Scheremetjew M."/>
            <person name="Finn R."/>
            <person name="Kale V."/>
            <person name="Holt S."/>
            <person name="Cochrane G."/>
            <person name="Meng A."/>
            <person name="Brown T."/>
            <person name="Cohen L."/>
        </authorList>
    </citation>
    <scope>NUCLEOTIDE SEQUENCE</scope>
    <source>
        <strain evidence="2">NIES-2562</strain>
    </source>
</reference>
<accession>A0A7S3G7T9</accession>
<dbReference type="AlphaFoldDB" id="A0A7S3G7T9"/>
<gene>
    <name evidence="2" type="ORF">PBIL07802_LOCUS13538</name>
</gene>
<organism evidence="2">
    <name type="scientific">Palpitomonas bilix</name>
    <dbReference type="NCBI Taxonomy" id="652834"/>
    <lineage>
        <taxon>Eukaryota</taxon>
        <taxon>Eukaryota incertae sedis</taxon>
    </lineage>
</organism>
<proteinExistence type="predicted"/>
<name>A0A7S3G7T9_9EUKA</name>